<dbReference type="Gene3D" id="3.10.100.10">
    <property type="entry name" value="Mannose-Binding Protein A, subunit A"/>
    <property type="match status" value="1"/>
</dbReference>
<feature type="domain" description="C-type lectin" evidence="3">
    <location>
        <begin position="47"/>
        <end position="159"/>
    </location>
</feature>
<keyword evidence="1" id="KW-0812">Transmembrane</keyword>
<evidence type="ECO:0000313" key="5">
    <source>
        <dbReference type="RefSeq" id="XP_055872479.1"/>
    </source>
</evidence>
<dbReference type="AlphaFoldDB" id="A0A9W2ZBQ4"/>
<keyword evidence="4" id="KW-1185">Reference proteome</keyword>
<dbReference type="Proteomes" id="UP001165740">
    <property type="component" value="Chromosome 17"/>
</dbReference>
<dbReference type="OMA" id="ICERKAD"/>
<dbReference type="SUPFAM" id="SSF56436">
    <property type="entry name" value="C-type lectin-like"/>
    <property type="match status" value="1"/>
</dbReference>
<name>A0A9W2ZBQ4_BIOGL</name>
<accession>A0A9W2ZBQ4</accession>
<dbReference type="GeneID" id="129923792"/>
<protein>
    <submittedName>
        <fullName evidence="5">Uncharacterized protein LOC129923792</fullName>
    </submittedName>
</protein>
<evidence type="ECO:0000259" key="3">
    <source>
        <dbReference type="PROSITE" id="PS50041"/>
    </source>
</evidence>
<dbReference type="OrthoDB" id="6104678at2759"/>
<gene>
    <name evidence="5" type="primary">LOC129923792</name>
</gene>
<dbReference type="RefSeq" id="XP_055872479.1">
    <property type="nucleotide sequence ID" value="XM_056016504.1"/>
</dbReference>
<dbReference type="CDD" id="cd00037">
    <property type="entry name" value="CLECT"/>
    <property type="match status" value="1"/>
</dbReference>
<organism evidence="4 5">
    <name type="scientific">Biomphalaria glabrata</name>
    <name type="common">Bloodfluke planorb</name>
    <name type="synonym">Freshwater snail</name>
    <dbReference type="NCBI Taxonomy" id="6526"/>
    <lineage>
        <taxon>Eukaryota</taxon>
        <taxon>Metazoa</taxon>
        <taxon>Spiralia</taxon>
        <taxon>Lophotrochozoa</taxon>
        <taxon>Mollusca</taxon>
        <taxon>Gastropoda</taxon>
        <taxon>Heterobranchia</taxon>
        <taxon>Euthyneura</taxon>
        <taxon>Panpulmonata</taxon>
        <taxon>Hygrophila</taxon>
        <taxon>Lymnaeoidea</taxon>
        <taxon>Planorbidae</taxon>
        <taxon>Biomphalaria</taxon>
    </lineage>
</organism>
<keyword evidence="2" id="KW-0732">Signal</keyword>
<evidence type="ECO:0000256" key="1">
    <source>
        <dbReference type="SAM" id="Phobius"/>
    </source>
</evidence>
<evidence type="ECO:0000256" key="2">
    <source>
        <dbReference type="SAM" id="SignalP"/>
    </source>
</evidence>
<dbReference type="InterPro" id="IPR016187">
    <property type="entry name" value="CTDL_fold"/>
</dbReference>
<dbReference type="PROSITE" id="PS50041">
    <property type="entry name" value="C_TYPE_LECTIN_2"/>
    <property type="match status" value="1"/>
</dbReference>
<dbReference type="InterPro" id="IPR016186">
    <property type="entry name" value="C-type_lectin-like/link_sf"/>
</dbReference>
<sequence length="510" mass="56127">MSLCQLLLVWTYVLVITNRTSCKVDNTEDITFYVSQRSLPRQVDIVYTLMRDKLPWNQALAACQKTFGQYGGTLVTLDGPDIAYSIFQRMSESDDNFWTGLHCADDNCNLKVWSDCSHYDGDKSRLDSSEDGMCYYVEKEKTDKLIKKECSQQYRYVCQYLKPNSSTCNNICTTDSNINMCRQAGNYLTFQSASGTGTRCYEECVQTQGCWMFWDVEKKSCLLGVSAWYTVNVSNAAVSVPEDARKTPMHCSLTSEIQNTCMTSTVTLIVSSQQQCDNTVTTTMTKSASTVTRTVTLDVTTKVLVPTTLTLSTAVAPATTTVTTTVTIETDVHPLKTTTVYRTECSQTLTLDRMLEASCSYATRQSQAASELMTSFRVSPTSSLQVATAALTGNAPSPSNQASFQLPALSLSLTDQQMHLTSLSINVTAALSDELLESMTSSIVQELKVPTENLSKTKRLKISIYDGRTSSTVSGVSACAFLGLTVSVVVVMDALKLFPAILKMIKKMNS</sequence>
<feature type="transmembrane region" description="Helical" evidence="1">
    <location>
        <begin position="480"/>
        <end position="502"/>
    </location>
</feature>
<evidence type="ECO:0000313" key="4">
    <source>
        <dbReference type="Proteomes" id="UP001165740"/>
    </source>
</evidence>
<keyword evidence="1" id="KW-0472">Membrane</keyword>
<reference evidence="5" key="1">
    <citation type="submission" date="2025-08" db="UniProtKB">
        <authorList>
            <consortium name="RefSeq"/>
        </authorList>
    </citation>
    <scope>IDENTIFICATION</scope>
</reference>
<dbReference type="InterPro" id="IPR001304">
    <property type="entry name" value="C-type_lectin-like"/>
</dbReference>
<feature type="signal peptide" evidence="2">
    <location>
        <begin position="1"/>
        <end position="22"/>
    </location>
</feature>
<keyword evidence="1" id="KW-1133">Transmembrane helix</keyword>
<feature type="chain" id="PRO_5040743480" evidence="2">
    <location>
        <begin position="23"/>
        <end position="510"/>
    </location>
</feature>
<proteinExistence type="predicted"/>